<feature type="region of interest" description="Disordered" evidence="2">
    <location>
        <begin position="145"/>
        <end position="197"/>
    </location>
</feature>
<keyword evidence="3" id="KW-0472">Membrane</keyword>
<sequence length="330" mass="33104">MVERFRVPPSDAGDAASRPGGSLAEGGPGTEHDPPRPETPTEPGAAASSLEEVPDALEEEDEELFERRDDPPRAAFSLYGDYSPATTYRGESADLAGGGAAASDVGTPQRSRRRWVPWAVGGAVGAAVAGGAVVVALTGGDDPAAQAISNPSAPSRTAAPVPTPDPPVPTAPGGDGTGAPDVDATVPPASELVPVGESATVGSWEITLEATDLDAQATIDAGDNPLYDGLADGEVLVLTTATVTNTANEPLDPGLDLLTGFLGADGVEYNVLNGGVCLADESLLDVGEIGPGESVSGSVCQAVPGDAVADGSWIVRPAENYTSRVAFAVE</sequence>
<accession>A0A6N7EGD7</accession>
<dbReference type="RefSeq" id="WP_152195539.1">
    <property type="nucleotide sequence ID" value="NZ_VUKD01000003.1"/>
</dbReference>
<name>A0A6N7EGD7_9MICO</name>
<proteinExistence type="predicted"/>
<dbReference type="Gene3D" id="2.60.40.1240">
    <property type="match status" value="1"/>
</dbReference>
<dbReference type="Proteomes" id="UP000437709">
    <property type="component" value="Unassembled WGS sequence"/>
</dbReference>
<dbReference type="EMBL" id="WHPC01000037">
    <property type="protein sequence ID" value="MPV37452.1"/>
    <property type="molecule type" value="Genomic_DNA"/>
</dbReference>
<keyword evidence="1" id="KW-0732">Signal</keyword>
<evidence type="ECO:0000313" key="4">
    <source>
        <dbReference type="EMBL" id="MPV37452.1"/>
    </source>
</evidence>
<evidence type="ECO:0000256" key="2">
    <source>
        <dbReference type="SAM" id="MobiDB-lite"/>
    </source>
</evidence>
<feature type="compositionally biased region" description="Pro residues" evidence="2">
    <location>
        <begin position="161"/>
        <end position="170"/>
    </location>
</feature>
<reference evidence="4 5" key="1">
    <citation type="submission" date="2019-10" db="EMBL/GenBank/DDBJ databases">
        <title>Georgenia wutianyii sp. nov. and Georgenia yuyongxinii sp. nov. isolated from plateau pika (Ochotona curzoniae) in the Qinghai-Tibet plateau of China.</title>
        <authorList>
            <person name="Tian Z."/>
        </authorList>
    </citation>
    <scope>NUCLEOTIDE SEQUENCE [LARGE SCALE GENOMIC DNA]</scope>
    <source>
        <strain evidence="4 5">JCM 19765</strain>
    </source>
</reference>
<keyword evidence="3" id="KW-0812">Transmembrane</keyword>
<feature type="compositionally biased region" description="Acidic residues" evidence="2">
    <location>
        <begin position="52"/>
        <end position="64"/>
    </location>
</feature>
<keyword evidence="5" id="KW-1185">Reference proteome</keyword>
<evidence type="ECO:0000256" key="1">
    <source>
        <dbReference type="ARBA" id="ARBA00022729"/>
    </source>
</evidence>
<feature type="transmembrane region" description="Helical" evidence="3">
    <location>
        <begin position="115"/>
        <end position="137"/>
    </location>
</feature>
<gene>
    <name evidence="4" type="ORF">GB881_10415</name>
</gene>
<comment type="caution">
    <text evidence="4">The sequence shown here is derived from an EMBL/GenBank/DDBJ whole genome shotgun (WGS) entry which is preliminary data.</text>
</comment>
<evidence type="ECO:0008006" key="6">
    <source>
        <dbReference type="Google" id="ProtNLM"/>
    </source>
</evidence>
<dbReference type="InterPro" id="IPR029050">
    <property type="entry name" value="Immunoprotect_excell_Ig-like"/>
</dbReference>
<organism evidence="4 5">
    <name type="scientific">Georgenia subflava</name>
    <dbReference type="NCBI Taxonomy" id="1622177"/>
    <lineage>
        <taxon>Bacteria</taxon>
        <taxon>Bacillati</taxon>
        <taxon>Actinomycetota</taxon>
        <taxon>Actinomycetes</taxon>
        <taxon>Micrococcales</taxon>
        <taxon>Bogoriellaceae</taxon>
        <taxon>Georgenia</taxon>
    </lineage>
</organism>
<keyword evidence="3" id="KW-1133">Transmembrane helix</keyword>
<dbReference type="OrthoDB" id="5150303at2"/>
<feature type="region of interest" description="Disordered" evidence="2">
    <location>
        <begin position="1"/>
        <end position="112"/>
    </location>
</feature>
<evidence type="ECO:0000313" key="5">
    <source>
        <dbReference type="Proteomes" id="UP000437709"/>
    </source>
</evidence>
<evidence type="ECO:0000256" key="3">
    <source>
        <dbReference type="SAM" id="Phobius"/>
    </source>
</evidence>
<dbReference type="AlphaFoldDB" id="A0A6N7EGD7"/>
<protein>
    <recommendedName>
        <fullName evidence="6">DUF4352 domain-containing protein</fullName>
    </recommendedName>
</protein>